<sequence>VILVDSHCHLDFEPLSGELPSILDRAAKADVQYMLCVAVNLEDLPGILQIVAENENIFATAGIHPNHTTADGLEVDEETLAEQAAKVSVVAVGETGLDYFRSSGALDW</sequence>
<evidence type="ECO:0000313" key="2">
    <source>
        <dbReference type="EMBL" id="SVB91952.1"/>
    </source>
</evidence>
<dbReference type="EMBL" id="UINC01063866">
    <property type="protein sequence ID" value="SVB91952.1"/>
    <property type="molecule type" value="Genomic_DNA"/>
</dbReference>
<keyword evidence="1" id="KW-0378">Hydrolase</keyword>
<dbReference type="InterPro" id="IPR001130">
    <property type="entry name" value="TatD-like"/>
</dbReference>
<feature type="non-terminal residue" evidence="2">
    <location>
        <position position="108"/>
    </location>
</feature>
<accession>A0A382HXZ2</accession>
<dbReference type="PROSITE" id="PS01137">
    <property type="entry name" value="TATD_1"/>
    <property type="match status" value="1"/>
</dbReference>
<dbReference type="PANTHER" id="PTHR46124:SF2">
    <property type="entry name" value="D-AMINOACYL-TRNA DEACYLASE"/>
    <property type="match status" value="1"/>
</dbReference>
<dbReference type="Gene3D" id="3.20.20.140">
    <property type="entry name" value="Metal-dependent hydrolases"/>
    <property type="match status" value="1"/>
</dbReference>
<feature type="non-terminal residue" evidence="2">
    <location>
        <position position="1"/>
    </location>
</feature>
<reference evidence="2" key="1">
    <citation type="submission" date="2018-05" db="EMBL/GenBank/DDBJ databases">
        <authorList>
            <person name="Lanie J.A."/>
            <person name="Ng W.-L."/>
            <person name="Kazmierczak K.M."/>
            <person name="Andrzejewski T.M."/>
            <person name="Davidsen T.M."/>
            <person name="Wayne K.J."/>
            <person name="Tettelin H."/>
            <person name="Glass J.I."/>
            <person name="Rusch D."/>
            <person name="Podicherti R."/>
            <person name="Tsui H.-C.T."/>
            <person name="Winkler M.E."/>
        </authorList>
    </citation>
    <scope>NUCLEOTIDE SEQUENCE</scope>
</reference>
<proteinExistence type="predicted"/>
<organism evidence="2">
    <name type="scientific">marine metagenome</name>
    <dbReference type="NCBI Taxonomy" id="408172"/>
    <lineage>
        <taxon>unclassified sequences</taxon>
        <taxon>metagenomes</taxon>
        <taxon>ecological metagenomes</taxon>
    </lineage>
</organism>
<dbReference type="SUPFAM" id="SSF51556">
    <property type="entry name" value="Metallo-dependent hydrolases"/>
    <property type="match status" value="1"/>
</dbReference>
<dbReference type="GO" id="GO:0016788">
    <property type="term" value="F:hydrolase activity, acting on ester bonds"/>
    <property type="evidence" value="ECO:0007669"/>
    <property type="project" value="InterPro"/>
</dbReference>
<dbReference type="InterPro" id="IPR018228">
    <property type="entry name" value="DNase_TatD-rel_CS"/>
</dbReference>
<protein>
    <submittedName>
        <fullName evidence="2">Uncharacterized protein</fullName>
    </submittedName>
</protein>
<dbReference type="InterPro" id="IPR032466">
    <property type="entry name" value="Metal_Hydrolase"/>
</dbReference>
<evidence type="ECO:0000256" key="1">
    <source>
        <dbReference type="ARBA" id="ARBA00022801"/>
    </source>
</evidence>
<gene>
    <name evidence="2" type="ORF">METZ01_LOCUS244806</name>
</gene>
<dbReference type="PANTHER" id="PTHR46124">
    <property type="entry name" value="D-AMINOACYL-TRNA DEACYLASE"/>
    <property type="match status" value="1"/>
</dbReference>
<name>A0A382HXZ2_9ZZZZ</name>
<dbReference type="Pfam" id="PF01026">
    <property type="entry name" value="TatD_DNase"/>
    <property type="match status" value="1"/>
</dbReference>
<dbReference type="AlphaFoldDB" id="A0A382HXZ2"/>